<evidence type="ECO:0008006" key="4">
    <source>
        <dbReference type="Google" id="ProtNLM"/>
    </source>
</evidence>
<evidence type="ECO:0000256" key="1">
    <source>
        <dbReference type="SAM" id="MobiDB-lite"/>
    </source>
</evidence>
<evidence type="ECO:0000313" key="3">
    <source>
        <dbReference type="Proteomes" id="UP000298246"/>
    </source>
</evidence>
<feature type="region of interest" description="Disordered" evidence="1">
    <location>
        <begin position="409"/>
        <end position="431"/>
    </location>
</feature>
<dbReference type="AlphaFoldDB" id="A0A4Y8PX64"/>
<dbReference type="InterPro" id="IPR026838">
    <property type="entry name" value="YheC/D"/>
</dbReference>
<evidence type="ECO:0000313" key="2">
    <source>
        <dbReference type="EMBL" id="TFE85800.1"/>
    </source>
</evidence>
<name>A0A4Y8PX64_9BACL</name>
<feature type="region of interest" description="Disordered" evidence="1">
    <location>
        <begin position="490"/>
        <end position="515"/>
    </location>
</feature>
<feature type="compositionally biased region" description="Polar residues" evidence="1">
    <location>
        <begin position="491"/>
        <end position="503"/>
    </location>
</feature>
<sequence length="515" mass="55852">MDASYAGILVNDVLFSQLPTGQTGYEAVQFYVQAGQADGLIPIFFRMQDVQWTTMQVHAYVPESGGFVRRWLPIPAVIHNRAIYGDRRSNRELSRWSECGIAVFNGRNRYSKLLIHRLLMEQPALRPHLPVTLPASPTSIRSLMRSFSSLIIKPSQSSIGRGIMKLERAGGGWSLTYPDTLRVSNRRWRTVRFRTGLPLVLLRRIASMPYVVQQRLPLATAEGRPFDMRVSVQRGGDGCWGVSGIVAKVAAPHLYVTNVALGGQVRRLPELLAEACPHLNGEAVIAGMRDFALRVAEQLSARLPHMADLGLDIGLSTDGFPLFIECNGKDQRYSFKEADMLEEWQATYAKPMAYAAFLLRQAGKMPPAAAVHDGAASPLAAPPRPEPTATIHAAVVEAHAPVALPDAATAMPEPTNAQPASVVRQAAHTQMADAGFEAAPKVDAPTGSPSAAPPAIGELLPAVEAQSETADATRREALMNEQAIAEHIANEWNSDSPPLSQLASIPFAASDEQSN</sequence>
<dbReference type="SUPFAM" id="SSF56059">
    <property type="entry name" value="Glutathione synthetase ATP-binding domain-like"/>
    <property type="match status" value="1"/>
</dbReference>
<dbReference type="EMBL" id="MYFO01000023">
    <property type="protein sequence ID" value="TFE85800.1"/>
    <property type="molecule type" value="Genomic_DNA"/>
</dbReference>
<proteinExistence type="predicted"/>
<dbReference type="OrthoDB" id="7869153at2"/>
<protein>
    <recommendedName>
        <fullName evidence="4">YheC/YheD family protein</fullName>
    </recommendedName>
</protein>
<accession>A0A4Y8PX64</accession>
<comment type="caution">
    <text evidence="2">The sequence shown here is derived from an EMBL/GenBank/DDBJ whole genome shotgun (WGS) entry which is preliminary data.</text>
</comment>
<keyword evidence="3" id="KW-1185">Reference proteome</keyword>
<organism evidence="2 3">
    <name type="scientific">Paenibacillus athensensis</name>
    <dbReference type="NCBI Taxonomy" id="1967502"/>
    <lineage>
        <taxon>Bacteria</taxon>
        <taxon>Bacillati</taxon>
        <taxon>Bacillota</taxon>
        <taxon>Bacilli</taxon>
        <taxon>Bacillales</taxon>
        <taxon>Paenibacillaceae</taxon>
        <taxon>Paenibacillus</taxon>
    </lineage>
</organism>
<dbReference type="Pfam" id="PF14398">
    <property type="entry name" value="ATPgrasp_YheCD"/>
    <property type="match status" value="1"/>
</dbReference>
<dbReference type="Proteomes" id="UP000298246">
    <property type="component" value="Unassembled WGS sequence"/>
</dbReference>
<dbReference type="RefSeq" id="WP_134754772.1">
    <property type="nucleotide sequence ID" value="NZ_MYFO02000002.1"/>
</dbReference>
<gene>
    <name evidence="2" type="ORF">B5M42_16540</name>
</gene>
<reference evidence="2 3" key="1">
    <citation type="submission" date="2017-03" db="EMBL/GenBank/DDBJ databases">
        <title>Isolation of Levoglucosan Utilizing Bacteria.</title>
        <authorList>
            <person name="Arya A.S."/>
        </authorList>
    </citation>
    <scope>NUCLEOTIDE SEQUENCE [LARGE SCALE GENOMIC DNA]</scope>
    <source>
        <strain evidence="2 3">MEC069</strain>
    </source>
</reference>